<proteinExistence type="predicted"/>
<gene>
    <name evidence="2" type="primary">lyx_2</name>
    <name evidence="2" type="ORF">NCTC10638_00790</name>
</gene>
<name>A0A378MTQ4_MANHA</name>
<evidence type="ECO:0000313" key="3">
    <source>
        <dbReference type="Proteomes" id="UP000254802"/>
    </source>
</evidence>
<accession>A0A378MTQ4</accession>
<dbReference type="GO" id="GO:0005975">
    <property type="term" value="P:carbohydrate metabolic process"/>
    <property type="evidence" value="ECO:0007669"/>
    <property type="project" value="InterPro"/>
</dbReference>
<keyword evidence="2" id="KW-0418">Kinase</keyword>
<dbReference type="InterPro" id="IPR018484">
    <property type="entry name" value="FGGY_N"/>
</dbReference>
<dbReference type="EC" id="2.7.1.-" evidence="2"/>
<dbReference type="AlphaFoldDB" id="A0A378MTQ4"/>
<dbReference type="Proteomes" id="UP000254802">
    <property type="component" value="Unassembled WGS sequence"/>
</dbReference>
<protein>
    <submittedName>
        <fullName evidence="2">L-xylulose/3-keto-L-gulonate kinase</fullName>
        <ecNumber evidence="2">2.7.1.-</ecNumber>
    </submittedName>
</protein>
<dbReference type="GO" id="GO:0016301">
    <property type="term" value="F:kinase activity"/>
    <property type="evidence" value="ECO:0007669"/>
    <property type="project" value="UniProtKB-KW"/>
</dbReference>
<feature type="domain" description="Carbohydrate kinase FGGY N-terminal" evidence="1">
    <location>
        <begin position="3"/>
        <end position="57"/>
    </location>
</feature>
<dbReference type="Pfam" id="PF00370">
    <property type="entry name" value="FGGY_N"/>
    <property type="match status" value="1"/>
</dbReference>
<dbReference type="EMBL" id="UGPN01000002">
    <property type="protein sequence ID" value="STY59612.1"/>
    <property type="molecule type" value="Genomic_DNA"/>
</dbReference>
<dbReference type="SUPFAM" id="SSF53067">
    <property type="entry name" value="Actin-like ATPase domain"/>
    <property type="match status" value="1"/>
</dbReference>
<reference evidence="2 3" key="1">
    <citation type="submission" date="2018-06" db="EMBL/GenBank/DDBJ databases">
        <authorList>
            <consortium name="Pathogen Informatics"/>
            <person name="Doyle S."/>
        </authorList>
    </citation>
    <scope>NUCLEOTIDE SEQUENCE [LARGE SCALE GENOMIC DNA]</scope>
    <source>
        <strain evidence="2 3">NCTC10638</strain>
    </source>
</reference>
<dbReference type="Gene3D" id="3.30.420.40">
    <property type="match status" value="1"/>
</dbReference>
<sequence length="62" mass="6796">MNYTLGIDCGGTFIKAALFDTQGNIQALHRENVSVISEQAGYAERDMSQLWAICAESSAFNH</sequence>
<organism evidence="2 3">
    <name type="scientific">Mannheimia haemolytica</name>
    <name type="common">Pasteurella haemolytica</name>
    <dbReference type="NCBI Taxonomy" id="75985"/>
    <lineage>
        <taxon>Bacteria</taxon>
        <taxon>Pseudomonadati</taxon>
        <taxon>Pseudomonadota</taxon>
        <taxon>Gammaproteobacteria</taxon>
        <taxon>Pasteurellales</taxon>
        <taxon>Pasteurellaceae</taxon>
        <taxon>Mannheimia</taxon>
    </lineage>
</organism>
<evidence type="ECO:0000313" key="2">
    <source>
        <dbReference type="EMBL" id="STY59612.1"/>
    </source>
</evidence>
<dbReference type="InterPro" id="IPR043129">
    <property type="entry name" value="ATPase_NBD"/>
</dbReference>
<keyword evidence="2" id="KW-0808">Transferase</keyword>
<evidence type="ECO:0000259" key="1">
    <source>
        <dbReference type="Pfam" id="PF00370"/>
    </source>
</evidence>